<keyword evidence="3" id="KW-1185">Reference proteome</keyword>
<evidence type="ECO:0000313" key="3">
    <source>
        <dbReference type="Proteomes" id="UP000008744"/>
    </source>
</evidence>
<name>B4GFT7_DROPE</name>
<feature type="compositionally biased region" description="Basic residues" evidence="1">
    <location>
        <begin position="1"/>
        <end position="17"/>
    </location>
</feature>
<dbReference type="AlphaFoldDB" id="B4GFT7"/>
<dbReference type="Proteomes" id="UP000008744">
    <property type="component" value="Unassembled WGS sequence"/>
</dbReference>
<reference evidence="2 3" key="1">
    <citation type="journal article" date="2007" name="Nature">
        <title>Evolution of genes and genomes on the Drosophila phylogeny.</title>
        <authorList>
            <consortium name="Drosophila 12 Genomes Consortium"/>
            <person name="Clark A.G."/>
            <person name="Eisen M.B."/>
            <person name="Smith D.R."/>
            <person name="Bergman C.M."/>
            <person name="Oliver B."/>
            <person name="Markow T.A."/>
            <person name="Kaufman T.C."/>
            <person name="Kellis M."/>
            <person name="Gelbart W."/>
            <person name="Iyer V.N."/>
            <person name="Pollard D.A."/>
            <person name="Sackton T.B."/>
            <person name="Larracuente A.M."/>
            <person name="Singh N.D."/>
            <person name="Abad J.P."/>
            <person name="Abt D.N."/>
            <person name="Adryan B."/>
            <person name="Aguade M."/>
            <person name="Akashi H."/>
            <person name="Anderson W.W."/>
            <person name="Aquadro C.F."/>
            <person name="Ardell D.H."/>
            <person name="Arguello R."/>
            <person name="Artieri C.G."/>
            <person name="Barbash D.A."/>
            <person name="Barker D."/>
            <person name="Barsanti P."/>
            <person name="Batterham P."/>
            <person name="Batzoglou S."/>
            <person name="Begun D."/>
            <person name="Bhutkar A."/>
            <person name="Blanco E."/>
            <person name="Bosak S.A."/>
            <person name="Bradley R.K."/>
            <person name="Brand A.D."/>
            <person name="Brent M.R."/>
            <person name="Brooks A.N."/>
            <person name="Brown R.H."/>
            <person name="Butlin R.K."/>
            <person name="Caggese C."/>
            <person name="Calvi B.R."/>
            <person name="Bernardo de Carvalho A."/>
            <person name="Caspi A."/>
            <person name="Castrezana S."/>
            <person name="Celniker S.E."/>
            <person name="Chang J.L."/>
            <person name="Chapple C."/>
            <person name="Chatterji S."/>
            <person name="Chinwalla A."/>
            <person name="Civetta A."/>
            <person name="Clifton S.W."/>
            <person name="Comeron J.M."/>
            <person name="Costello J.C."/>
            <person name="Coyne J.A."/>
            <person name="Daub J."/>
            <person name="David R.G."/>
            <person name="Delcher A.L."/>
            <person name="Delehaunty K."/>
            <person name="Do C.B."/>
            <person name="Ebling H."/>
            <person name="Edwards K."/>
            <person name="Eickbush T."/>
            <person name="Evans J.D."/>
            <person name="Filipski A."/>
            <person name="Findeiss S."/>
            <person name="Freyhult E."/>
            <person name="Fulton L."/>
            <person name="Fulton R."/>
            <person name="Garcia A.C."/>
            <person name="Gardiner A."/>
            <person name="Garfield D.A."/>
            <person name="Garvin B.E."/>
            <person name="Gibson G."/>
            <person name="Gilbert D."/>
            <person name="Gnerre S."/>
            <person name="Godfrey J."/>
            <person name="Good R."/>
            <person name="Gotea V."/>
            <person name="Gravely B."/>
            <person name="Greenberg A.J."/>
            <person name="Griffiths-Jones S."/>
            <person name="Gross S."/>
            <person name="Guigo R."/>
            <person name="Gustafson E.A."/>
            <person name="Haerty W."/>
            <person name="Hahn M.W."/>
            <person name="Halligan D.L."/>
            <person name="Halpern A.L."/>
            <person name="Halter G.M."/>
            <person name="Han M.V."/>
            <person name="Heger A."/>
            <person name="Hillier L."/>
            <person name="Hinrichs A.S."/>
            <person name="Holmes I."/>
            <person name="Hoskins R.A."/>
            <person name="Hubisz M.J."/>
            <person name="Hultmark D."/>
            <person name="Huntley M.A."/>
            <person name="Jaffe D.B."/>
            <person name="Jagadeeshan S."/>
            <person name="Jeck W.R."/>
            <person name="Johnson J."/>
            <person name="Jones C.D."/>
            <person name="Jordan W.C."/>
            <person name="Karpen G.H."/>
            <person name="Kataoka E."/>
            <person name="Keightley P.D."/>
            <person name="Kheradpour P."/>
            <person name="Kirkness E.F."/>
            <person name="Koerich L.B."/>
            <person name="Kristiansen K."/>
            <person name="Kudrna D."/>
            <person name="Kulathinal R.J."/>
            <person name="Kumar S."/>
            <person name="Kwok R."/>
            <person name="Lander E."/>
            <person name="Langley C.H."/>
            <person name="Lapoint R."/>
            <person name="Lazzaro B.P."/>
            <person name="Lee S.J."/>
            <person name="Levesque L."/>
            <person name="Li R."/>
            <person name="Lin C.F."/>
            <person name="Lin M.F."/>
            <person name="Lindblad-Toh K."/>
            <person name="Llopart A."/>
            <person name="Long M."/>
            <person name="Low L."/>
            <person name="Lozovsky E."/>
            <person name="Lu J."/>
            <person name="Luo M."/>
            <person name="Machado C.A."/>
            <person name="Makalowski W."/>
            <person name="Marzo M."/>
            <person name="Matsuda M."/>
            <person name="Matzkin L."/>
            <person name="McAllister B."/>
            <person name="McBride C.S."/>
            <person name="McKernan B."/>
            <person name="McKernan K."/>
            <person name="Mendez-Lago M."/>
            <person name="Minx P."/>
            <person name="Mollenhauer M.U."/>
            <person name="Montooth K."/>
            <person name="Mount S.M."/>
            <person name="Mu X."/>
            <person name="Myers E."/>
            <person name="Negre B."/>
            <person name="Newfeld S."/>
            <person name="Nielsen R."/>
            <person name="Noor M.A."/>
            <person name="O'Grady P."/>
            <person name="Pachter L."/>
            <person name="Papaceit M."/>
            <person name="Parisi M.J."/>
            <person name="Parisi M."/>
            <person name="Parts L."/>
            <person name="Pedersen J.S."/>
            <person name="Pesole G."/>
            <person name="Phillippy A.M."/>
            <person name="Ponting C.P."/>
            <person name="Pop M."/>
            <person name="Porcelli D."/>
            <person name="Powell J.R."/>
            <person name="Prohaska S."/>
            <person name="Pruitt K."/>
            <person name="Puig M."/>
            <person name="Quesneville H."/>
            <person name="Ram K.R."/>
            <person name="Rand D."/>
            <person name="Rasmussen M.D."/>
            <person name="Reed L.K."/>
            <person name="Reenan R."/>
            <person name="Reily A."/>
            <person name="Remington K.A."/>
            <person name="Rieger T.T."/>
            <person name="Ritchie M.G."/>
            <person name="Robin C."/>
            <person name="Rogers Y.H."/>
            <person name="Rohde C."/>
            <person name="Rozas J."/>
            <person name="Rubenfield M.J."/>
            <person name="Ruiz A."/>
            <person name="Russo S."/>
            <person name="Salzberg S.L."/>
            <person name="Sanchez-Gracia A."/>
            <person name="Saranga D.J."/>
            <person name="Sato H."/>
            <person name="Schaeffer S.W."/>
            <person name="Schatz M.C."/>
            <person name="Schlenke T."/>
            <person name="Schwartz R."/>
            <person name="Segarra C."/>
            <person name="Singh R.S."/>
            <person name="Sirot L."/>
            <person name="Sirota M."/>
            <person name="Sisneros N.B."/>
            <person name="Smith C.D."/>
            <person name="Smith T.F."/>
            <person name="Spieth J."/>
            <person name="Stage D.E."/>
            <person name="Stark A."/>
            <person name="Stephan W."/>
            <person name="Strausberg R.L."/>
            <person name="Strempel S."/>
            <person name="Sturgill D."/>
            <person name="Sutton G."/>
            <person name="Sutton G.G."/>
            <person name="Tao W."/>
            <person name="Teichmann S."/>
            <person name="Tobari Y.N."/>
            <person name="Tomimura Y."/>
            <person name="Tsolas J.M."/>
            <person name="Valente V.L."/>
            <person name="Venter E."/>
            <person name="Venter J.C."/>
            <person name="Vicario S."/>
            <person name="Vieira F.G."/>
            <person name="Vilella A.J."/>
            <person name="Villasante A."/>
            <person name="Walenz B."/>
            <person name="Wang J."/>
            <person name="Wasserman M."/>
            <person name="Watts T."/>
            <person name="Wilson D."/>
            <person name="Wilson R.K."/>
            <person name="Wing R.A."/>
            <person name="Wolfner M.F."/>
            <person name="Wong A."/>
            <person name="Wong G.K."/>
            <person name="Wu C.I."/>
            <person name="Wu G."/>
            <person name="Yamamoto D."/>
            <person name="Yang H.P."/>
            <person name="Yang S.P."/>
            <person name="Yorke J.A."/>
            <person name="Yoshida K."/>
            <person name="Zdobnov E."/>
            <person name="Zhang P."/>
            <person name="Zhang Y."/>
            <person name="Zimin A.V."/>
            <person name="Baldwin J."/>
            <person name="Abdouelleil A."/>
            <person name="Abdulkadir J."/>
            <person name="Abebe A."/>
            <person name="Abera B."/>
            <person name="Abreu J."/>
            <person name="Acer S.C."/>
            <person name="Aftuck L."/>
            <person name="Alexander A."/>
            <person name="An P."/>
            <person name="Anderson E."/>
            <person name="Anderson S."/>
            <person name="Arachi H."/>
            <person name="Azer M."/>
            <person name="Bachantsang P."/>
            <person name="Barry A."/>
            <person name="Bayul T."/>
            <person name="Berlin A."/>
            <person name="Bessette D."/>
            <person name="Bloom T."/>
            <person name="Blye J."/>
            <person name="Boguslavskiy L."/>
            <person name="Bonnet C."/>
            <person name="Boukhgalter B."/>
            <person name="Bourzgui I."/>
            <person name="Brown A."/>
            <person name="Cahill P."/>
            <person name="Channer S."/>
            <person name="Cheshatsang Y."/>
            <person name="Chuda L."/>
            <person name="Citroen M."/>
            <person name="Collymore A."/>
            <person name="Cooke P."/>
            <person name="Costello M."/>
            <person name="D'Aco K."/>
            <person name="Daza R."/>
            <person name="De Haan G."/>
            <person name="DeGray S."/>
            <person name="DeMaso C."/>
            <person name="Dhargay N."/>
            <person name="Dooley K."/>
            <person name="Dooley E."/>
            <person name="Doricent M."/>
            <person name="Dorje P."/>
            <person name="Dorjee K."/>
            <person name="Dupes A."/>
            <person name="Elong R."/>
            <person name="Falk J."/>
            <person name="Farina A."/>
            <person name="Faro S."/>
            <person name="Ferguson D."/>
            <person name="Fisher S."/>
            <person name="Foley C.D."/>
            <person name="Franke A."/>
            <person name="Friedrich D."/>
            <person name="Gadbois L."/>
            <person name="Gearin G."/>
            <person name="Gearin C.R."/>
            <person name="Giannoukos G."/>
            <person name="Goode T."/>
            <person name="Graham J."/>
            <person name="Grandbois E."/>
            <person name="Grewal S."/>
            <person name="Gyaltsen K."/>
            <person name="Hafez N."/>
            <person name="Hagos B."/>
            <person name="Hall J."/>
            <person name="Henson C."/>
            <person name="Hollinger A."/>
            <person name="Honan T."/>
            <person name="Huard M.D."/>
            <person name="Hughes L."/>
            <person name="Hurhula B."/>
            <person name="Husby M.E."/>
            <person name="Kamat A."/>
            <person name="Kanga B."/>
            <person name="Kashin S."/>
            <person name="Khazanovich D."/>
            <person name="Kisner P."/>
            <person name="Lance K."/>
            <person name="Lara M."/>
            <person name="Lee W."/>
            <person name="Lennon N."/>
            <person name="Letendre F."/>
            <person name="LeVine R."/>
            <person name="Lipovsky A."/>
            <person name="Liu X."/>
            <person name="Liu J."/>
            <person name="Liu S."/>
            <person name="Lokyitsang T."/>
            <person name="Lokyitsang Y."/>
            <person name="Lubonja R."/>
            <person name="Lui A."/>
            <person name="MacDonald P."/>
            <person name="Magnisalis V."/>
            <person name="Maru K."/>
            <person name="Matthews C."/>
            <person name="McCusker W."/>
            <person name="McDonough S."/>
            <person name="Mehta T."/>
            <person name="Meldrim J."/>
            <person name="Meneus L."/>
            <person name="Mihai O."/>
            <person name="Mihalev A."/>
            <person name="Mihova T."/>
            <person name="Mittelman R."/>
            <person name="Mlenga V."/>
            <person name="Montmayeur A."/>
            <person name="Mulrain L."/>
            <person name="Navidi A."/>
            <person name="Naylor J."/>
            <person name="Negash T."/>
            <person name="Nguyen T."/>
            <person name="Nguyen N."/>
            <person name="Nicol R."/>
            <person name="Norbu C."/>
            <person name="Norbu N."/>
            <person name="Novod N."/>
            <person name="O'Neill B."/>
            <person name="Osman S."/>
            <person name="Markiewicz E."/>
            <person name="Oyono O.L."/>
            <person name="Patti C."/>
            <person name="Phunkhang P."/>
            <person name="Pierre F."/>
            <person name="Priest M."/>
            <person name="Raghuraman S."/>
            <person name="Rege F."/>
            <person name="Reyes R."/>
            <person name="Rise C."/>
            <person name="Rogov P."/>
            <person name="Ross K."/>
            <person name="Ryan E."/>
            <person name="Settipalli S."/>
            <person name="Shea T."/>
            <person name="Sherpa N."/>
            <person name="Shi L."/>
            <person name="Shih D."/>
            <person name="Sparrow T."/>
            <person name="Spaulding J."/>
            <person name="Stalker J."/>
            <person name="Stange-Thomann N."/>
            <person name="Stavropoulos S."/>
            <person name="Stone C."/>
            <person name="Strader C."/>
            <person name="Tesfaye S."/>
            <person name="Thomson T."/>
            <person name="Thoulutsang Y."/>
            <person name="Thoulutsang D."/>
            <person name="Topham K."/>
            <person name="Topping I."/>
            <person name="Tsamla T."/>
            <person name="Vassiliev H."/>
            <person name="Vo A."/>
            <person name="Wangchuk T."/>
            <person name="Wangdi T."/>
            <person name="Weiand M."/>
            <person name="Wilkinson J."/>
            <person name="Wilson A."/>
            <person name="Yadav S."/>
            <person name="Young G."/>
            <person name="Yu Q."/>
            <person name="Zembek L."/>
            <person name="Zhong D."/>
            <person name="Zimmer A."/>
            <person name="Zwirko Z."/>
            <person name="Jaffe D.B."/>
            <person name="Alvarez P."/>
            <person name="Brockman W."/>
            <person name="Butler J."/>
            <person name="Chin C."/>
            <person name="Gnerre S."/>
            <person name="Grabherr M."/>
            <person name="Kleber M."/>
            <person name="Mauceli E."/>
            <person name="MacCallum I."/>
        </authorList>
    </citation>
    <scope>NUCLEOTIDE SEQUENCE [LARGE SCALE GENOMIC DNA]</scope>
    <source>
        <strain evidence="3">MSH-3 / Tucson 14011-0111.49</strain>
    </source>
</reference>
<dbReference type="HOGENOM" id="CLU_2925045_0_0_1"/>
<accession>B4GFT7</accession>
<gene>
    <name evidence="2" type="primary">Dper\GL22273</name>
    <name evidence="2" type="ORF">Dper_GL22273</name>
</gene>
<evidence type="ECO:0000256" key="1">
    <source>
        <dbReference type="SAM" id="MobiDB-lite"/>
    </source>
</evidence>
<organism evidence="3">
    <name type="scientific">Drosophila persimilis</name>
    <name type="common">Fruit fly</name>
    <dbReference type="NCBI Taxonomy" id="7234"/>
    <lineage>
        <taxon>Eukaryota</taxon>
        <taxon>Metazoa</taxon>
        <taxon>Ecdysozoa</taxon>
        <taxon>Arthropoda</taxon>
        <taxon>Hexapoda</taxon>
        <taxon>Insecta</taxon>
        <taxon>Pterygota</taxon>
        <taxon>Neoptera</taxon>
        <taxon>Endopterygota</taxon>
        <taxon>Diptera</taxon>
        <taxon>Brachycera</taxon>
        <taxon>Muscomorpha</taxon>
        <taxon>Ephydroidea</taxon>
        <taxon>Drosophilidae</taxon>
        <taxon>Drosophila</taxon>
        <taxon>Sophophora</taxon>
    </lineage>
</organism>
<sequence length="61" mass="6686">MNCPKQQHRPNRAKKNGQHCGEQLGGAEEQEAAAAVNGVKESMGFSRKVLFGVTLQGYIER</sequence>
<dbReference type="EMBL" id="CH479182">
    <property type="protein sequence ID" value="EDW34472.1"/>
    <property type="molecule type" value="Genomic_DNA"/>
</dbReference>
<protein>
    <submittedName>
        <fullName evidence="2">GL22273</fullName>
    </submittedName>
</protein>
<evidence type="ECO:0000313" key="2">
    <source>
        <dbReference type="EMBL" id="EDW34472.1"/>
    </source>
</evidence>
<feature type="region of interest" description="Disordered" evidence="1">
    <location>
        <begin position="1"/>
        <end position="26"/>
    </location>
</feature>
<proteinExistence type="predicted"/>